<dbReference type="EMBL" id="BPLQ01015199">
    <property type="protein sequence ID" value="GIY86462.1"/>
    <property type="molecule type" value="Genomic_DNA"/>
</dbReference>
<organism evidence="1 2">
    <name type="scientific">Caerostris darwini</name>
    <dbReference type="NCBI Taxonomy" id="1538125"/>
    <lineage>
        <taxon>Eukaryota</taxon>
        <taxon>Metazoa</taxon>
        <taxon>Ecdysozoa</taxon>
        <taxon>Arthropoda</taxon>
        <taxon>Chelicerata</taxon>
        <taxon>Arachnida</taxon>
        <taxon>Araneae</taxon>
        <taxon>Araneomorphae</taxon>
        <taxon>Entelegynae</taxon>
        <taxon>Araneoidea</taxon>
        <taxon>Araneidae</taxon>
        <taxon>Caerostris</taxon>
    </lineage>
</organism>
<sequence>MSAISHRGENRNFNDVQLYIITHQLSGPGAPGGSEGQNRWADYNQFLQPTVKGITSSGPCSSGSSCFWGDRNRFVGVGFTSLWVLD</sequence>
<dbReference type="Proteomes" id="UP001054837">
    <property type="component" value="Unassembled WGS sequence"/>
</dbReference>
<protein>
    <submittedName>
        <fullName evidence="1">Uncharacterized protein</fullName>
    </submittedName>
</protein>
<dbReference type="AlphaFoldDB" id="A0AAV4WVF3"/>
<keyword evidence="2" id="KW-1185">Reference proteome</keyword>
<reference evidence="1 2" key="1">
    <citation type="submission" date="2021-06" db="EMBL/GenBank/DDBJ databases">
        <title>Caerostris darwini draft genome.</title>
        <authorList>
            <person name="Kono N."/>
            <person name="Arakawa K."/>
        </authorList>
    </citation>
    <scope>NUCLEOTIDE SEQUENCE [LARGE SCALE GENOMIC DNA]</scope>
</reference>
<evidence type="ECO:0000313" key="2">
    <source>
        <dbReference type="Proteomes" id="UP001054837"/>
    </source>
</evidence>
<accession>A0AAV4WVF3</accession>
<comment type="caution">
    <text evidence="1">The sequence shown here is derived from an EMBL/GenBank/DDBJ whole genome shotgun (WGS) entry which is preliminary data.</text>
</comment>
<evidence type="ECO:0000313" key="1">
    <source>
        <dbReference type="EMBL" id="GIY86462.1"/>
    </source>
</evidence>
<gene>
    <name evidence="1" type="ORF">CDAR_451991</name>
</gene>
<proteinExistence type="predicted"/>
<name>A0AAV4WVF3_9ARAC</name>